<feature type="domain" description="PurM-like C-terminal" evidence="3">
    <location>
        <begin position="150"/>
        <end position="284"/>
    </location>
</feature>
<dbReference type="GO" id="GO:0009228">
    <property type="term" value="P:thiamine biosynthetic process"/>
    <property type="evidence" value="ECO:0007669"/>
    <property type="project" value="UniProtKB-KW"/>
</dbReference>
<feature type="binding site" evidence="1">
    <location>
        <position position="71"/>
    </location>
    <ligand>
        <name>Mg(2+)</name>
        <dbReference type="ChEBI" id="CHEBI:18420"/>
        <label>3</label>
    </ligand>
</feature>
<feature type="binding site" evidence="1">
    <location>
        <position position="144"/>
    </location>
    <ligand>
        <name>ATP</name>
        <dbReference type="ChEBI" id="CHEBI:30616"/>
    </ligand>
</feature>
<organism evidence="4 5">
    <name type="scientific">Candidatus Syntropharchaeum caldarium</name>
    <dbReference type="NCBI Taxonomy" id="1838285"/>
    <lineage>
        <taxon>Archaea</taxon>
        <taxon>Methanobacteriati</taxon>
        <taxon>Methanobacteriota</taxon>
        <taxon>Stenosarchaea group</taxon>
        <taxon>Methanomicrobia</taxon>
        <taxon>Methanosarcinales</taxon>
        <taxon>ANME-2 cluster</taxon>
        <taxon>Candidatus Syntropharchaeum</taxon>
    </lineage>
</organism>
<dbReference type="AlphaFoldDB" id="A0A1F2PB16"/>
<dbReference type="GO" id="GO:0009229">
    <property type="term" value="P:thiamine diphosphate biosynthetic process"/>
    <property type="evidence" value="ECO:0007669"/>
    <property type="project" value="UniProtKB-UniRule"/>
</dbReference>
<dbReference type="EMBL" id="LYOS01000003">
    <property type="protein sequence ID" value="OFV67891.1"/>
    <property type="molecule type" value="Genomic_DNA"/>
</dbReference>
<feature type="binding site" evidence="1">
    <location>
        <position position="294"/>
    </location>
    <ligand>
        <name>substrate</name>
    </ligand>
</feature>
<dbReference type="Proteomes" id="UP000186940">
    <property type="component" value="Unassembled WGS sequence"/>
</dbReference>
<dbReference type="PATRIC" id="fig|1838285.3.peg.1286"/>
<comment type="caution">
    <text evidence="4">The sequence shown here is derived from an EMBL/GenBank/DDBJ whole genome shotgun (WGS) entry which is preliminary data.</text>
</comment>
<comment type="caution">
    <text evidence="1">Lacks conserved residue(s) required for the propagation of feature annotation.</text>
</comment>
<sequence length="309" mass="33565">MSELLRDAGERRLIELVSSYFDCEEEDCAVVEIQGAQILISSDMLHQKTDFPAQMTPYQMGWSLVAVNLSDIAAMGAKPLYFLSALGLPSDFELESFKELISGIESCTSRFGVEVIGGDLDSHDEITLTGTVIGTPGDGKIVRRSGASIGDLVCVTGYLGSAGGGLRLLKEDENLDQTNPLVKALLEPFPRVEEGLILSNSGYVTSMTDISDGLLVSLSDLSRASGISFKIDEEKIPVYSDDLLEFAWSAGGDYELLFTVRREKIDELEELVDFTVIGSVVAKGAGDRLSPLGYDHFRGMRNSDFYASK</sequence>
<dbReference type="UniPathway" id="UPA00060">
    <property type="reaction ID" value="UER00142"/>
</dbReference>
<dbReference type="HAMAP" id="MF_02128">
    <property type="entry name" value="TMP_kinase"/>
    <property type="match status" value="1"/>
</dbReference>
<proteinExistence type="inferred from homology"/>
<dbReference type="Gene3D" id="3.90.650.10">
    <property type="entry name" value="PurM-like C-terminal domain"/>
    <property type="match status" value="1"/>
</dbReference>
<comment type="similarity">
    <text evidence="1">Belongs to the thiamine-monophosphate kinase family.</text>
</comment>
<evidence type="ECO:0000259" key="2">
    <source>
        <dbReference type="Pfam" id="PF00586"/>
    </source>
</evidence>
<feature type="binding site" evidence="1">
    <location>
        <position position="119"/>
    </location>
    <ligand>
        <name>Mg(2+)</name>
        <dbReference type="ChEBI" id="CHEBI:18420"/>
        <label>1</label>
    </ligand>
</feature>
<evidence type="ECO:0000313" key="5">
    <source>
        <dbReference type="Proteomes" id="UP000186940"/>
    </source>
</evidence>
<evidence type="ECO:0000256" key="1">
    <source>
        <dbReference type="HAMAP-Rule" id="MF_02128"/>
    </source>
</evidence>
<keyword evidence="1" id="KW-0460">Magnesium</keyword>
<reference evidence="4" key="1">
    <citation type="submission" date="2016-05" db="EMBL/GenBank/DDBJ databases">
        <title>Microbial consortia oxidize butane by reversing methanogenesis.</title>
        <authorList>
            <person name="Laso-Perez R."/>
            <person name="Richter M."/>
            <person name="Wegener G."/>
            <person name="Musat F."/>
        </authorList>
    </citation>
    <scope>NUCLEOTIDE SEQUENCE [LARGE SCALE GENOMIC DNA]</scope>
    <source>
        <strain evidence="4">BOX2</strain>
    </source>
</reference>
<feature type="binding site" evidence="1">
    <location>
        <position position="212"/>
    </location>
    <ligand>
        <name>Mg(2+)</name>
        <dbReference type="ChEBI" id="CHEBI:18420"/>
        <label>5</label>
    </ligand>
</feature>
<comment type="pathway">
    <text evidence="1">Cofactor biosynthesis; thiamine diphosphate biosynthesis; thiamine diphosphate from thiamine phosphate: step 1/1.</text>
</comment>
<feature type="binding site" evidence="1">
    <location>
        <position position="41"/>
    </location>
    <ligand>
        <name>Mg(2+)</name>
        <dbReference type="ChEBI" id="CHEBI:18420"/>
        <label>4</label>
    </ligand>
</feature>
<dbReference type="PANTHER" id="PTHR30270">
    <property type="entry name" value="THIAMINE-MONOPHOSPHATE KINASE"/>
    <property type="match status" value="1"/>
</dbReference>
<comment type="miscellaneous">
    <text evidence="1">Reaction mechanism of ThiL seems to utilize a direct, inline transfer of the gamma-phosphate of ATP to TMP rather than a phosphorylated enzyme intermediate.</text>
</comment>
<dbReference type="PANTHER" id="PTHR30270:SF3">
    <property type="entry name" value="THIAMINE-MONOPHOSPHATE KINASE"/>
    <property type="match status" value="1"/>
</dbReference>
<dbReference type="NCBIfam" id="TIGR01379">
    <property type="entry name" value="thiL"/>
    <property type="match status" value="1"/>
</dbReference>
<dbReference type="SUPFAM" id="SSF56042">
    <property type="entry name" value="PurM C-terminal domain-like"/>
    <property type="match status" value="1"/>
</dbReference>
<dbReference type="InterPro" id="IPR010918">
    <property type="entry name" value="PurM-like_C_dom"/>
</dbReference>
<dbReference type="InterPro" id="IPR016188">
    <property type="entry name" value="PurM-like_N"/>
</dbReference>
<feature type="binding site" evidence="1">
    <location>
        <position position="71"/>
    </location>
    <ligand>
        <name>Mg(2+)</name>
        <dbReference type="ChEBI" id="CHEBI:18420"/>
        <label>2</label>
    </ligand>
</feature>
<feature type="binding site" evidence="1">
    <location>
        <position position="27"/>
    </location>
    <ligand>
        <name>Mg(2+)</name>
        <dbReference type="ChEBI" id="CHEBI:18420"/>
        <label>4</label>
    </ligand>
</feature>
<feature type="binding site" evidence="1">
    <location>
        <position position="50"/>
    </location>
    <ligand>
        <name>substrate</name>
    </ligand>
</feature>
<keyword evidence="5" id="KW-1185">Reference proteome</keyword>
<dbReference type="InterPro" id="IPR006283">
    <property type="entry name" value="ThiL-like"/>
</dbReference>
<feature type="binding site" evidence="1">
    <location>
        <begin position="118"/>
        <end position="119"/>
    </location>
    <ligand>
        <name>ATP</name>
        <dbReference type="ChEBI" id="CHEBI:30616"/>
    </ligand>
</feature>
<keyword evidence="1 4" id="KW-0808">Transferase</keyword>
<dbReference type="Pfam" id="PF02769">
    <property type="entry name" value="AIRS_C"/>
    <property type="match status" value="1"/>
</dbReference>
<comment type="catalytic activity">
    <reaction evidence="1">
        <text>thiamine phosphate + ATP = thiamine diphosphate + ADP</text>
        <dbReference type="Rhea" id="RHEA:15913"/>
        <dbReference type="ChEBI" id="CHEBI:30616"/>
        <dbReference type="ChEBI" id="CHEBI:37575"/>
        <dbReference type="ChEBI" id="CHEBI:58937"/>
        <dbReference type="ChEBI" id="CHEBI:456216"/>
        <dbReference type="EC" id="2.7.4.16"/>
    </reaction>
</comment>
<dbReference type="GO" id="GO:0009030">
    <property type="term" value="F:thiamine-phosphate kinase activity"/>
    <property type="evidence" value="ECO:0007669"/>
    <property type="project" value="UniProtKB-UniRule"/>
</dbReference>
<feature type="binding site" evidence="1">
    <location>
        <position position="209"/>
    </location>
    <ligand>
        <name>Mg(2+)</name>
        <dbReference type="ChEBI" id="CHEBI:18420"/>
        <label>3</label>
    </ligand>
</feature>
<feature type="binding site" evidence="1">
    <location>
        <position position="43"/>
    </location>
    <ligand>
        <name>Mg(2+)</name>
        <dbReference type="ChEBI" id="CHEBI:18420"/>
        <label>2</label>
    </ligand>
</feature>
<evidence type="ECO:0000259" key="3">
    <source>
        <dbReference type="Pfam" id="PF02769"/>
    </source>
</evidence>
<feature type="binding site" evidence="1">
    <location>
        <position position="27"/>
    </location>
    <ligand>
        <name>Mg(2+)</name>
        <dbReference type="ChEBI" id="CHEBI:18420"/>
        <label>3</label>
    </ligand>
</feature>
<protein>
    <recommendedName>
        <fullName evidence="1">Thiamine-monophosphate kinase</fullName>
        <shortName evidence="1">TMP kinase</shortName>
        <shortName evidence="1">Thiamine-phosphate kinase</shortName>
        <ecNumber evidence="1">2.7.4.16</ecNumber>
    </recommendedName>
</protein>
<dbReference type="PIRSF" id="PIRSF005303">
    <property type="entry name" value="Thiam_monoph_kin"/>
    <property type="match status" value="1"/>
</dbReference>
<dbReference type="InterPro" id="IPR036921">
    <property type="entry name" value="PurM-like_N_sf"/>
</dbReference>
<keyword evidence="1" id="KW-0479">Metal-binding</keyword>
<dbReference type="InterPro" id="IPR036676">
    <property type="entry name" value="PurM-like_C_sf"/>
</dbReference>
<dbReference type="CDD" id="cd02194">
    <property type="entry name" value="ThiL"/>
    <property type="match status" value="1"/>
</dbReference>
<dbReference type="Gene3D" id="3.30.1330.10">
    <property type="entry name" value="PurM-like, N-terminal domain"/>
    <property type="match status" value="1"/>
</dbReference>
<feature type="binding site" evidence="1">
    <location>
        <position position="71"/>
    </location>
    <ligand>
        <name>Mg(2+)</name>
        <dbReference type="ChEBI" id="CHEBI:18420"/>
        <label>4</label>
    </ligand>
</feature>
<dbReference type="GO" id="GO:0005524">
    <property type="term" value="F:ATP binding"/>
    <property type="evidence" value="ECO:0007669"/>
    <property type="project" value="UniProtKB-UniRule"/>
</dbReference>
<feature type="binding site" evidence="1">
    <location>
        <position position="42"/>
    </location>
    <ligand>
        <name>Mg(2+)</name>
        <dbReference type="ChEBI" id="CHEBI:18420"/>
        <label>1</label>
    </ligand>
</feature>
<keyword evidence="1" id="KW-0784">Thiamine biosynthesis</keyword>
<keyword evidence="1" id="KW-0067">ATP-binding</keyword>
<feature type="binding site" evidence="1">
    <location>
        <position position="43"/>
    </location>
    <ligand>
        <name>Mg(2+)</name>
        <dbReference type="ChEBI" id="CHEBI:18420"/>
        <label>1</label>
    </ligand>
</feature>
<dbReference type="SUPFAM" id="SSF55326">
    <property type="entry name" value="PurM N-terminal domain-like"/>
    <property type="match status" value="1"/>
</dbReference>
<gene>
    <name evidence="1" type="primary">thiL</name>
    <name evidence="4" type="ORF">SCAL_001266</name>
</gene>
<dbReference type="EC" id="2.7.4.16" evidence="1"/>
<comment type="function">
    <text evidence="1">Catalyzes the ATP-dependent phosphorylation of thiamine-monophosphate (TMP) to form thiamine-pyrophosphate (TPP), the active form of vitamin B1.</text>
</comment>
<dbReference type="Pfam" id="PF00586">
    <property type="entry name" value="AIRS"/>
    <property type="match status" value="1"/>
</dbReference>
<dbReference type="STRING" id="1838285.SCAL_001266"/>
<keyword evidence="1" id="KW-0547">Nucleotide-binding</keyword>
<evidence type="ECO:0000313" key="4">
    <source>
        <dbReference type="EMBL" id="OFV67891.1"/>
    </source>
</evidence>
<feature type="binding site" evidence="1">
    <location>
        <position position="211"/>
    </location>
    <ligand>
        <name>ATP</name>
        <dbReference type="ChEBI" id="CHEBI:30616"/>
    </ligand>
</feature>
<name>A0A1F2PB16_9EURY</name>
<keyword evidence="1 4" id="KW-0418">Kinase</keyword>
<accession>A0A1F2PB16</accession>
<feature type="domain" description="PurM-like N-terminal" evidence="2">
    <location>
        <begin position="26"/>
        <end position="134"/>
    </location>
</feature>
<dbReference type="GO" id="GO:0000287">
    <property type="term" value="F:magnesium ion binding"/>
    <property type="evidence" value="ECO:0007669"/>
    <property type="project" value="UniProtKB-UniRule"/>
</dbReference>